<sequence length="1400" mass="150769">MESGNAGAGRPGATAVRVFSVSGEVVGAGFVVGPGLVATCAHVIADANGADPEDERIPAGPIEIDFPLLRSGKRSIARVRRWVPIDAAGGGDIAVLDVAAAGSPAAPPFWRADEPWGREFRMLGFPEEHDDGVWVSGEFRAPQGSGWLQLQAATGGQPITAGFSGAAVWDSSSAAVVGMAVASDRRRYTRTAFMIPIAEVLGTDPTLLPNPYRGLERFDEHDAHLFYGRDADIERVLAAAARRAVVAVAGPSGTGKSSLVSAGVIPRLREQGLHIAALRLAGDPAPAGAAPSASTTPADRQDGLSMAVAEIIEHGVSHPDTSSESVADLVVRVPPQGLVVFPDQFEDLAATAPERARAVLRWLVEFTEAADRAGKRVRVVLTLRWEALNELVDDELARLLDGATVALAPMGRAQLREVIRGPAGHAPGVEVDADLVERLVEDTVSEPGGLPLLESMLTELWEHRGGGRLALADYERAGRAGGSITRRAERALAQFTDPGSAAEAWRLLLMLATPTRSGGFVRAVASLSDFPELRDIAGRLARDRLVVVGRRPDGTETAELAHQALVDNWPRLRERLERDRDFRSWQRHLEDERLKWEAGQRDSGALLRGSALSTAEEWLAARTADIPQADRRYLEASRRLRRREVRRLRAGIAVVAVLALVAATTAVVAYRSGRQRAEQLRLSAGISLAQESIRIADRDPIKALQYAQAAERNAPGRPESEAALLRQQVSWSGVASVTPIPWGDPDVFSTDRAGTVFLLVGKDRSATIWTDVLTGDPRPWSLPIPASTTITAGAVSADGSRVALITGSGEITMWLPHSRRGPIAVRAPDGATSAFSTMGKFSADGSRLVVTYDPDRAENSRANRPDRIEVYDTSGPQPSRLAAYSSQTPTDWIPRYVDRSTVWFREQSLASGASNVVRDIATGAVVRSLPSGKPGSSDAVFGCTVEPAADTAADFVVSDPVSGEERTRLRVPSTVCDTVGADRSGRYAVMTDLEAGDAFGLSYVIDLRSGEVFRFQQLPATSKDGYFIRPTPEGVEVDVIYPTGLLRYRPIARVDDLSQFREPIPTNIIWAPGGHTALALYPMAAGKRRLDVIQLRPDQTRKSRAVIGTGPGELDLGDGDIAFAFSRDGRYLFAVGQTDELRVYETQDLRLVRTMALPVPAELGADVPRTGKDLMVNDTDPDEVVAFHAGIVTRWRPSDGVLLGNPIRVFEDAGELRMLAEIGKAVRRSDRTDQVVVTSPEGLAVWDLRDGRRLRRWRRDAITPVQSLLFPAGKPEVYLGGRLWNMDTGEISTPTHPVPNMATARGATVDGLIVAVKSDSIELWDAGRGRLFEFHPPGPGLRVGVTADTVLMMTQDGPATIALHRENAFARLCAISDRDFTRAELDDLPIGADSATPCRG</sequence>
<keyword evidence="4" id="KW-1185">Reference proteome</keyword>
<dbReference type="InterPro" id="IPR015943">
    <property type="entry name" value="WD40/YVTN_repeat-like_dom_sf"/>
</dbReference>
<dbReference type="Gene3D" id="2.130.10.10">
    <property type="entry name" value="YVTN repeat-like/Quinoprotein amine dehydrogenase"/>
    <property type="match status" value="1"/>
</dbReference>
<dbReference type="InterPro" id="IPR049052">
    <property type="entry name" value="nSTAND1"/>
</dbReference>
<keyword evidence="1" id="KW-0472">Membrane</keyword>
<dbReference type="GeneID" id="80347178"/>
<gene>
    <name evidence="3" type="ORF">NWFMUON74_26270</name>
</gene>
<dbReference type="Pfam" id="PF13365">
    <property type="entry name" value="Trypsin_2"/>
    <property type="match status" value="1"/>
</dbReference>
<reference evidence="3 4" key="1">
    <citation type="submission" date="2020-08" db="EMBL/GenBank/DDBJ databases">
        <title>Genome Sequencing of Nocardia wallacei strain FMUON74 and assembly.</title>
        <authorList>
            <person name="Toyokawa M."/>
            <person name="Uesaka K."/>
        </authorList>
    </citation>
    <scope>NUCLEOTIDE SEQUENCE [LARGE SCALE GENOMIC DNA]</scope>
    <source>
        <strain evidence="3 4">FMUON74</strain>
    </source>
</reference>
<keyword evidence="1" id="KW-0812">Transmembrane</keyword>
<protein>
    <recommendedName>
        <fullName evidence="2">Novel STAND NTPase 1 domain-containing protein</fullName>
    </recommendedName>
</protein>
<dbReference type="RefSeq" id="WP_187688052.1">
    <property type="nucleotide sequence ID" value="NZ_AP023396.1"/>
</dbReference>
<dbReference type="SUPFAM" id="SSF50494">
    <property type="entry name" value="Trypsin-like serine proteases"/>
    <property type="match status" value="1"/>
</dbReference>
<name>A0A7G1KI65_9NOCA</name>
<organism evidence="3 4">
    <name type="scientific">Nocardia wallacei</name>
    <dbReference type="NCBI Taxonomy" id="480035"/>
    <lineage>
        <taxon>Bacteria</taxon>
        <taxon>Bacillati</taxon>
        <taxon>Actinomycetota</taxon>
        <taxon>Actinomycetes</taxon>
        <taxon>Mycobacteriales</taxon>
        <taxon>Nocardiaceae</taxon>
        <taxon>Nocardia</taxon>
    </lineage>
</organism>
<dbReference type="Gene3D" id="2.40.10.120">
    <property type="match status" value="1"/>
</dbReference>
<proteinExistence type="predicted"/>
<accession>A0A7G1KI65</accession>
<evidence type="ECO:0000313" key="4">
    <source>
        <dbReference type="Proteomes" id="UP000516173"/>
    </source>
</evidence>
<evidence type="ECO:0000313" key="3">
    <source>
        <dbReference type="EMBL" id="BCK54855.1"/>
    </source>
</evidence>
<dbReference type="SUPFAM" id="SSF50998">
    <property type="entry name" value="Quinoprotein alcohol dehydrogenase-like"/>
    <property type="match status" value="1"/>
</dbReference>
<dbReference type="InterPro" id="IPR011047">
    <property type="entry name" value="Quinoprotein_ADH-like_sf"/>
</dbReference>
<dbReference type="EMBL" id="AP023396">
    <property type="protein sequence ID" value="BCK54855.1"/>
    <property type="molecule type" value="Genomic_DNA"/>
</dbReference>
<keyword evidence="1" id="KW-1133">Transmembrane helix</keyword>
<feature type="transmembrane region" description="Helical" evidence="1">
    <location>
        <begin position="648"/>
        <end position="670"/>
    </location>
</feature>
<dbReference type="InterPro" id="IPR009003">
    <property type="entry name" value="Peptidase_S1_PA"/>
</dbReference>
<dbReference type="SUPFAM" id="SSF52540">
    <property type="entry name" value="P-loop containing nucleoside triphosphate hydrolases"/>
    <property type="match status" value="1"/>
</dbReference>
<dbReference type="InterPro" id="IPR027417">
    <property type="entry name" value="P-loop_NTPase"/>
</dbReference>
<dbReference type="Pfam" id="PF20703">
    <property type="entry name" value="nSTAND1"/>
    <property type="match status" value="1"/>
</dbReference>
<dbReference type="Proteomes" id="UP000516173">
    <property type="component" value="Chromosome"/>
</dbReference>
<feature type="domain" description="Novel STAND NTPase 1" evidence="2">
    <location>
        <begin position="211"/>
        <end position="603"/>
    </location>
</feature>
<dbReference type="KEGG" id="nwl:NWFMUON74_26270"/>
<evidence type="ECO:0000259" key="2">
    <source>
        <dbReference type="Pfam" id="PF20703"/>
    </source>
</evidence>
<evidence type="ECO:0000256" key="1">
    <source>
        <dbReference type="SAM" id="Phobius"/>
    </source>
</evidence>